<dbReference type="AlphaFoldDB" id="A0A6I6MHI2"/>
<evidence type="ECO:0000313" key="2">
    <source>
        <dbReference type="Proteomes" id="UP000431269"/>
    </source>
</evidence>
<name>A0A6I6MHI2_9CAUL</name>
<keyword evidence="2" id="KW-1185">Reference proteome</keyword>
<proteinExistence type="predicted"/>
<dbReference type="RefSeq" id="WP_158765279.1">
    <property type="nucleotide sequence ID" value="NZ_CP047045.1"/>
</dbReference>
<reference evidence="2" key="1">
    <citation type="submission" date="2019-12" db="EMBL/GenBank/DDBJ databases">
        <title>Complete genome of Terracaulis silvestris 0127_4.</title>
        <authorList>
            <person name="Vieira S."/>
            <person name="Riedel T."/>
            <person name="Sproer C."/>
            <person name="Pascual J."/>
            <person name="Boedeker C."/>
            <person name="Overmann J."/>
        </authorList>
    </citation>
    <scope>NUCLEOTIDE SEQUENCE [LARGE SCALE GENOMIC DNA]</scope>
    <source>
        <strain evidence="2">0127_4</strain>
    </source>
</reference>
<sequence length="61" mass="6804">MTAEQFLSLADALRSYAQHSGRDLNASNLFVHTMLMRSVHAGEPITPRDIVHHAQQFNEAA</sequence>
<accession>A0A6I6MHI2</accession>
<organism evidence="1 2">
    <name type="scientific">Terricaulis silvestris</name>
    <dbReference type="NCBI Taxonomy" id="2686094"/>
    <lineage>
        <taxon>Bacteria</taxon>
        <taxon>Pseudomonadati</taxon>
        <taxon>Pseudomonadota</taxon>
        <taxon>Alphaproteobacteria</taxon>
        <taxon>Caulobacterales</taxon>
        <taxon>Caulobacteraceae</taxon>
        <taxon>Terricaulis</taxon>
    </lineage>
</organism>
<gene>
    <name evidence="1" type="ORF">DSM104635_01148</name>
</gene>
<dbReference type="Proteomes" id="UP000431269">
    <property type="component" value="Chromosome"/>
</dbReference>
<dbReference type="KEGG" id="tsv:DSM104635_01148"/>
<dbReference type="EMBL" id="CP047045">
    <property type="protein sequence ID" value="QGZ94330.1"/>
    <property type="molecule type" value="Genomic_DNA"/>
</dbReference>
<evidence type="ECO:0000313" key="1">
    <source>
        <dbReference type="EMBL" id="QGZ94330.1"/>
    </source>
</evidence>
<protein>
    <submittedName>
        <fullName evidence="1">Uncharacterized protein</fullName>
    </submittedName>
</protein>